<dbReference type="GO" id="GO:0030001">
    <property type="term" value="P:metal ion transport"/>
    <property type="evidence" value="ECO:0007669"/>
    <property type="project" value="UniProtKB-ARBA"/>
</dbReference>
<dbReference type="GO" id="GO:0005886">
    <property type="term" value="C:plasma membrane"/>
    <property type="evidence" value="ECO:0007669"/>
    <property type="project" value="UniProtKB-SubCell"/>
</dbReference>
<reference evidence="9 10" key="1">
    <citation type="submission" date="2017-07" db="EMBL/GenBank/DDBJ databases">
        <title>Bifidobacterium novel species.</title>
        <authorList>
            <person name="Lugli G.A."/>
            <person name="Milani C."/>
            <person name="Duranti S."/>
            <person name="Mangifesta M."/>
        </authorList>
    </citation>
    <scope>NUCLEOTIDE SEQUENCE [LARGE SCALE GENOMIC DNA]</scope>
    <source>
        <strain evidence="10">Uis1B</strain>
    </source>
</reference>
<feature type="transmembrane region" description="Helical" evidence="8">
    <location>
        <begin position="261"/>
        <end position="282"/>
    </location>
</feature>
<evidence type="ECO:0000256" key="2">
    <source>
        <dbReference type="ARBA" id="ARBA00022448"/>
    </source>
</evidence>
<dbReference type="Proteomes" id="UP000235050">
    <property type="component" value="Unassembled WGS sequence"/>
</dbReference>
<evidence type="ECO:0000256" key="6">
    <source>
        <dbReference type="ARBA" id="ARBA00023065"/>
    </source>
</evidence>
<keyword evidence="5 8" id="KW-1133">Transmembrane helix</keyword>
<evidence type="ECO:0000256" key="3">
    <source>
        <dbReference type="ARBA" id="ARBA00022475"/>
    </source>
</evidence>
<dbReference type="PANTHER" id="PTHR32024">
    <property type="entry name" value="TRK SYSTEM POTASSIUM UPTAKE PROTEIN TRKG-RELATED"/>
    <property type="match status" value="1"/>
</dbReference>
<feature type="transmembrane region" description="Helical" evidence="8">
    <location>
        <begin position="76"/>
        <end position="94"/>
    </location>
</feature>
<keyword evidence="4 8" id="KW-0812">Transmembrane</keyword>
<sequence length="477" mass="51668">MSGKERRTWRKAIHRRFGSITPPRNSPSRKRPLSERIVSHPGRLSIAYFGVMLILVTALLSLPVSARSGVSTNFNIAFFTAASAMSTCGIAIVGTTEHWTTFGQVVILLAIQLGGLGVMTFASLLSMSITRRIRVSQKLRTANELGAEKLNEVRSVIAVVLVCTFSVEAIAFSLLMPPLIRQHPYDVPHALFQALFFAVTSYNNTGFTPDTAGLYIHDWGVGIPILLSAFVGTLGFPVILNVLRCTRRRKGPSSWSLHSKLTITTTLCIVGVSLVWFCAAEWHNPELFPSDDLASKIRHALVAAVMPRSAGFDISWMPHVSEQTKMFMTLVMFIGGGSASTAGGIRVTTFAVLLLVCRGALAGRRDDSVFGKRLHTQTVIQAVTITGICAGLVYVSSLALLCITNRSLTDVMFEVCSAFGLGGYTLGVADPSNPGTLYILAALMIIGRLGPMTVAYAISRPQQPQAFRWPSEHILVG</sequence>
<evidence type="ECO:0000313" key="10">
    <source>
        <dbReference type="Proteomes" id="UP000235050"/>
    </source>
</evidence>
<feature type="transmembrane region" description="Helical" evidence="8">
    <location>
        <begin position="437"/>
        <end position="458"/>
    </location>
</feature>
<dbReference type="PANTHER" id="PTHR32024:SF1">
    <property type="entry name" value="KTR SYSTEM POTASSIUM UPTAKE PROTEIN B"/>
    <property type="match status" value="1"/>
</dbReference>
<dbReference type="GO" id="GO:0008324">
    <property type="term" value="F:monoatomic cation transmembrane transporter activity"/>
    <property type="evidence" value="ECO:0007669"/>
    <property type="project" value="InterPro"/>
</dbReference>
<dbReference type="InterPro" id="IPR003445">
    <property type="entry name" value="Cat_transpt"/>
</dbReference>
<evidence type="ECO:0000256" key="5">
    <source>
        <dbReference type="ARBA" id="ARBA00022989"/>
    </source>
</evidence>
<evidence type="ECO:0000313" key="9">
    <source>
        <dbReference type="EMBL" id="PLS30156.1"/>
    </source>
</evidence>
<feature type="transmembrane region" description="Helical" evidence="8">
    <location>
        <begin position="378"/>
        <end position="401"/>
    </location>
</feature>
<feature type="transmembrane region" description="Helical" evidence="8">
    <location>
        <begin position="46"/>
        <end position="64"/>
    </location>
</feature>
<comment type="subcellular location">
    <subcellularLocation>
        <location evidence="1">Cell membrane</location>
        <topology evidence="1">Multi-pass membrane protein</topology>
    </subcellularLocation>
</comment>
<proteinExistence type="predicted"/>
<keyword evidence="7 8" id="KW-0472">Membrane</keyword>
<keyword evidence="2" id="KW-0813">Transport</keyword>
<feature type="transmembrane region" description="Helical" evidence="8">
    <location>
        <begin position="326"/>
        <end position="357"/>
    </location>
</feature>
<gene>
    <name evidence="9" type="ORF">Uis1B_2004</name>
</gene>
<dbReference type="EMBL" id="NMWU01000042">
    <property type="protein sequence ID" value="PLS30156.1"/>
    <property type="molecule type" value="Genomic_DNA"/>
</dbReference>
<dbReference type="AlphaFoldDB" id="A0A2N5J7I2"/>
<protein>
    <submittedName>
        <fullName evidence="9">Potassium transporter Trk</fullName>
    </submittedName>
</protein>
<accession>A0A2N5J7I2</accession>
<keyword evidence="10" id="KW-1185">Reference proteome</keyword>
<evidence type="ECO:0000256" key="7">
    <source>
        <dbReference type="ARBA" id="ARBA00023136"/>
    </source>
</evidence>
<name>A0A2N5J7I2_9BIFI</name>
<comment type="caution">
    <text evidence="9">The sequence shown here is derived from an EMBL/GenBank/DDBJ whole genome shotgun (WGS) entry which is preliminary data.</text>
</comment>
<dbReference type="Pfam" id="PF02386">
    <property type="entry name" value="TrkH"/>
    <property type="match status" value="1"/>
</dbReference>
<evidence type="ECO:0000256" key="1">
    <source>
        <dbReference type="ARBA" id="ARBA00004651"/>
    </source>
</evidence>
<feature type="transmembrane region" description="Helical" evidence="8">
    <location>
        <begin position="219"/>
        <end position="240"/>
    </location>
</feature>
<evidence type="ECO:0000256" key="4">
    <source>
        <dbReference type="ARBA" id="ARBA00022692"/>
    </source>
</evidence>
<feature type="transmembrane region" description="Helical" evidence="8">
    <location>
        <begin position="156"/>
        <end position="176"/>
    </location>
</feature>
<evidence type="ECO:0000256" key="8">
    <source>
        <dbReference type="SAM" id="Phobius"/>
    </source>
</evidence>
<dbReference type="RefSeq" id="WP_243390346.1">
    <property type="nucleotide sequence ID" value="NZ_NMWU01000042.1"/>
</dbReference>
<organism evidence="9 10">
    <name type="scientific">Bifidobacterium margollesii</name>
    <dbReference type="NCBI Taxonomy" id="2020964"/>
    <lineage>
        <taxon>Bacteria</taxon>
        <taxon>Bacillati</taxon>
        <taxon>Actinomycetota</taxon>
        <taxon>Actinomycetes</taxon>
        <taxon>Bifidobacteriales</taxon>
        <taxon>Bifidobacteriaceae</taxon>
        <taxon>Bifidobacterium</taxon>
    </lineage>
</organism>
<keyword evidence="6" id="KW-0406">Ion transport</keyword>
<feature type="transmembrane region" description="Helical" evidence="8">
    <location>
        <begin position="106"/>
        <end position="130"/>
    </location>
</feature>
<keyword evidence="3" id="KW-1003">Cell membrane</keyword>